<accession>A0ABU1SGM1</accession>
<sequence length="225" mass="25097">MTRPPQTFYTSDLHLGHDKVAAIRGFEYPGDHDEALALNWVANVQPEDTVYVLGDVTGTSATAKVEAALGVLTRLPGKKHLIAGNHDPVHPMHRSTFAKWFPRYAEVFETITPFLRRRIGGHEVALSHFPYASYGEGPHRGGTKASRHNQWRLPDLGLPIIHGHTHQPEREHMEGGDNHRLEFDGTRSYYVVRPSRGIHVGVDAWDFAPAPQEALIAILDGWAKA</sequence>
<dbReference type="Proteomes" id="UP001259347">
    <property type="component" value="Unassembled WGS sequence"/>
</dbReference>
<gene>
    <name evidence="3" type="ORF">J2Y69_003321</name>
</gene>
<dbReference type="Pfam" id="PF12850">
    <property type="entry name" value="Metallophos_2"/>
    <property type="match status" value="1"/>
</dbReference>
<dbReference type="RefSeq" id="WP_310022783.1">
    <property type="nucleotide sequence ID" value="NZ_JAVDUM010000017.1"/>
</dbReference>
<protein>
    <submittedName>
        <fullName evidence="3">Calcineurin-like phosphoesterase family protein</fullName>
    </submittedName>
</protein>
<keyword evidence="4" id="KW-1185">Reference proteome</keyword>
<dbReference type="Gene3D" id="3.60.21.10">
    <property type="match status" value="1"/>
</dbReference>
<reference evidence="3 4" key="1">
    <citation type="submission" date="2023-07" db="EMBL/GenBank/DDBJ databases">
        <title>Sorghum-associated microbial communities from plants grown in Nebraska, USA.</title>
        <authorList>
            <person name="Schachtman D."/>
        </authorList>
    </citation>
    <scope>NUCLEOTIDE SEQUENCE [LARGE SCALE GENOMIC DNA]</scope>
    <source>
        <strain evidence="3 4">2980</strain>
    </source>
</reference>
<feature type="domain" description="Calcineurin-like phosphoesterase" evidence="2">
    <location>
        <begin position="32"/>
        <end position="174"/>
    </location>
</feature>
<dbReference type="SUPFAM" id="SSF56300">
    <property type="entry name" value="Metallo-dependent phosphatases"/>
    <property type="match status" value="1"/>
</dbReference>
<evidence type="ECO:0000256" key="1">
    <source>
        <dbReference type="ARBA" id="ARBA00008950"/>
    </source>
</evidence>
<comment type="similarity">
    <text evidence="1">Belongs to the metallophosphoesterase superfamily. YfcE family.</text>
</comment>
<comment type="caution">
    <text evidence="3">The sequence shown here is derived from an EMBL/GenBank/DDBJ whole genome shotgun (WGS) entry which is preliminary data.</text>
</comment>
<evidence type="ECO:0000313" key="3">
    <source>
        <dbReference type="EMBL" id="MDR6868697.1"/>
    </source>
</evidence>
<organism evidence="3 4">
    <name type="scientific">Microbacterium resistens</name>
    <dbReference type="NCBI Taxonomy" id="156977"/>
    <lineage>
        <taxon>Bacteria</taxon>
        <taxon>Bacillati</taxon>
        <taxon>Actinomycetota</taxon>
        <taxon>Actinomycetes</taxon>
        <taxon>Micrococcales</taxon>
        <taxon>Microbacteriaceae</taxon>
        <taxon>Microbacterium</taxon>
    </lineage>
</organism>
<dbReference type="InterPro" id="IPR024654">
    <property type="entry name" value="Calcineurin-like_PHP_lpxH"/>
</dbReference>
<dbReference type="InterPro" id="IPR029052">
    <property type="entry name" value="Metallo-depent_PP-like"/>
</dbReference>
<evidence type="ECO:0000259" key="2">
    <source>
        <dbReference type="Pfam" id="PF12850"/>
    </source>
</evidence>
<evidence type="ECO:0000313" key="4">
    <source>
        <dbReference type="Proteomes" id="UP001259347"/>
    </source>
</evidence>
<proteinExistence type="inferred from homology"/>
<name>A0ABU1SGM1_9MICO</name>
<dbReference type="EMBL" id="JAVDUM010000017">
    <property type="protein sequence ID" value="MDR6868697.1"/>
    <property type="molecule type" value="Genomic_DNA"/>
</dbReference>